<evidence type="ECO:0000313" key="3">
    <source>
        <dbReference type="EMBL" id="GEM05209.1"/>
    </source>
</evidence>
<dbReference type="RefSeq" id="WP_089855188.1">
    <property type="nucleotide sequence ID" value="NZ_BJWJ01000026.1"/>
</dbReference>
<feature type="compositionally biased region" description="Acidic residues" evidence="1">
    <location>
        <begin position="551"/>
        <end position="565"/>
    </location>
</feature>
<evidence type="ECO:0000313" key="6">
    <source>
        <dbReference type="Proteomes" id="UP000321773"/>
    </source>
</evidence>
<dbReference type="OrthoDB" id="3169575at2"/>
<dbReference type="EMBL" id="BJWJ01000026">
    <property type="protein sequence ID" value="GEM05209.1"/>
    <property type="molecule type" value="Genomic_DNA"/>
</dbReference>
<dbReference type="AlphaFoldDB" id="A0A1I6UE37"/>
<reference evidence="4 5" key="1">
    <citation type="submission" date="2016-10" db="EMBL/GenBank/DDBJ databases">
        <authorList>
            <person name="de Groot N.N."/>
        </authorList>
    </citation>
    <scope>NUCLEOTIDE SEQUENCE [LARGE SCALE GENOMIC DNA]</scope>
    <source>
        <strain evidence="4 5">DSM 17074</strain>
    </source>
</reference>
<dbReference type="Proteomes" id="UP000321773">
    <property type="component" value="Unassembled WGS sequence"/>
</dbReference>
<feature type="transmembrane region" description="Helical" evidence="2">
    <location>
        <begin position="70"/>
        <end position="89"/>
    </location>
</feature>
<sequence length="565" mass="63778">MKKSRAKIMLYALFLLGIGISYYLVLPPLNIQSPGFRSYLAVIVLVAMFIEILVDSVFSPQALRKLSKKYYAFGFVLIFIGISFILQLFNGPVFRAKDYAALIEVEEKDFETEFPTLSTDQIPMLDRDTAKRLGDRRIGSLTVLVSQFVPAETYTQINIANEPYRVTPLEYAGFMQWLNNREEGLPNYLTVDMVSGEVTVEDVEDGIKYSDAELFNRNVKRYLRFNYPTKMFQTPSFEVDDEGHPHYIATTYENKFLFTQQEPNGVIVLDAVTGETAAYSLQDMPDWVDRIYAAELIIQQLNYRGLYVNGFWNSVFQKQGVTQTTNGYNYIPMQDDVYLYTGVTSVNRDASNIGFYLVNLRTKEASYYPVTSADEFSAMESAEGSLQQMRFTSTFPLLISLENKPYYISSLKDDSGLVRSYALVDAVDYQKVKTAETVDGLIRQVTGDTDTDSIVEDIETDEELTELTGRVEEIAQVVVEGNTVYYFMIDGAIYKADISLSDLLPFVGVGSEIQGAVNEELEFRVFELLEQPAAEEESTGSEPDGTKASDDTETNESSSDENAEE</sequence>
<reference evidence="3 6" key="2">
    <citation type="submission" date="2019-07" db="EMBL/GenBank/DDBJ databases">
        <title>Whole genome shotgun sequence of Halolactibacillus miurensis NBRC 100873.</title>
        <authorList>
            <person name="Hosoyama A."/>
            <person name="Uohara A."/>
            <person name="Ohji S."/>
            <person name="Ichikawa N."/>
        </authorList>
    </citation>
    <scope>NUCLEOTIDE SEQUENCE [LARGE SCALE GENOMIC DNA]</scope>
    <source>
        <strain evidence="3 6">NBRC 100873</strain>
    </source>
</reference>
<dbReference type="EMBL" id="FPAI01000025">
    <property type="protein sequence ID" value="SFS99712.1"/>
    <property type="molecule type" value="Genomic_DNA"/>
</dbReference>
<gene>
    <name evidence="3" type="ORF">HMI01_21970</name>
    <name evidence="4" type="ORF">SAMN05421668_12524</name>
</gene>
<keyword evidence="2" id="KW-1133">Transmembrane helix</keyword>
<proteinExistence type="predicted"/>
<evidence type="ECO:0000256" key="2">
    <source>
        <dbReference type="SAM" id="Phobius"/>
    </source>
</evidence>
<evidence type="ECO:0000313" key="5">
    <source>
        <dbReference type="Proteomes" id="UP000199139"/>
    </source>
</evidence>
<dbReference type="STRING" id="306541.SAMN05421668_12524"/>
<name>A0A1I6UE37_9BACI</name>
<organism evidence="4 5">
    <name type="scientific">Halolactibacillus miurensis</name>
    <dbReference type="NCBI Taxonomy" id="306541"/>
    <lineage>
        <taxon>Bacteria</taxon>
        <taxon>Bacillati</taxon>
        <taxon>Bacillota</taxon>
        <taxon>Bacilli</taxon>
        <taxon>Bacillales</taxon>
        <taxon>Bacillaceae</taxon>
        <taxon>Halolactibacillus</taxon>
    </lineage>
</organism>
<evidence type="ECO:0000313" key="4">
    <source>
        <dbReference type="EMBL" id="SFS99712.1"/>
    </source>
</evidence>
<dbReference type="Proteomes" id="UP000199139">
    <property type="component" value="Unassembled WGS sequence"/>
</dbReference>
<keyword evidence="6" id="KW-1185">Reference proteome</keyword>
<keyword evidence="2" id="KW-0812">Transmembrane</keyword>
<feature type="region of interest" description="Disordered" evidence="1">
    <location>
        <begin position="529"/>
        <end position="565"/>
    </location>
</feature>
<accession>A0A1I6UE37</accession>
<evidence type="ECO:0000256" key="1">
    <source>
        <dbReference type="SAM" id="MobiDB-lite"/>
    </source>
</evidence>
<evidence type="ECO:0008006" key="7">
    <source>
        <dbReference type="Google" id="ProtNLM"/>
    </source>
</evidence>
<feature type="transmembrane region" description="Helical" evidence="2">
    <location>
        <begin position="9"/>
        <end position="26"/>
    </location>
</feature>
<protein>
    <recommendedName>
        <fullName evidence="7">Cell shape-determining protein</fullName>
    </recommendedName>
</protein>
<keyword evidence="2" id="KW-0472">Membrane</keyword>
<feature type="transmembrane region" description="Helical" evidence="2">
    <location>
        <begin position="38"/>
        <end position="58"/>
    </location>
</feature>